<dbReference type="Proteomes" id="UP001190700">
    <property type="component" value="Unassembled WGS sequence"/>
</dbReference>
<proteinExistence type="predicted"/>
<gene>
    <name evidence="1" type="ORF">CYMTET_21863</name>
</gene>
<accession>A0AAE0G1B7</accession>
<comment type="caution">
    <text evidence="1">The sequence shown here is derived from an EMBL/GenBank/DDBJ whole genome shotgun (WGS) entry which is preliminary data.</text>
</comment>
<keyword evidence="2" id="KW-1185">Reference proteome</keyword>
<evidence type="ECO:0000313" key="1">
    <source>
        <dbReference type="EMBL" id="KAK3269695.1"/>
    </source>
</evidence>
<evidence type="ECO:0000313" key="2">
    <source>
        <dbReference type="Proteomes" id="UP001190700"/>
    </source>
</evidence>
<organism evidence="1 2">
    <name type="scientific">Cymbomonas tetramitiformis</name>
    <dbReference type="NCBI Taxonomy" id="36881"/>
    <lineage>
        <taxon>Eukaryota</taxon>
        <taxon>Viridiplantae</taxon>
        <taxon>Chlorophyta</taxon>
        <taxon>Pyramimonadophyceae</taxon>
        <taxon>Pyramimonadales</taxon>
        <taxon>Pyramimonadaceae</taxon>
        <taxon>Cymbomonas</taxon>
    </lineage>
</organism>
<dbReference type="EMBL" id="LGRX02010791">
    <property type="protein sequence ID" value="KAK3269695.1"/>
    <property type="molecule type" value="Genomic_DNA"/>
</dbReference>
<name>A0AAE0G1B7_9CHLO</name>
<sequence>MHYEEVVLALALSYMHDAIAYSEGTMDRIMDTKNLPSMEEVGKRVFTAHNTFKGVFALLSNRYTMIQLRASMESDAAIHSGADAQSKVLDAFRSSGRPTQGAHPTRKGAEQMVGIADANSEGGALSFGWNGSPRIFVKVMKVLVKCLCSPRSAADRREVRGSYKAEAGLVTLGLERHEKKEQWEKIQLVEHLVLEVNLKAGRLAAELAVVPVGRAE</sequence>
<protein>
    <submittedName>
        <fullName evidence="1">Uncharacterized protein</fullName>
    </submittedName>
</protein>
<dbReference type="AlphaFoldDB" id="A0AAE0G1B7"/>
<reference evidence="1 2" key="1">
    <citation type="journal article" date="2015" name="Genome Biol. Evol.">
        <title>Comparative Genomics of a Bacterivorous Green Alga Reveals Evolutionary Causalities and Consequences of Phago-Mixotrophic Mode of Nutrition.</title>
        <authorList>
            <person name="Burns J.A."/>
            <person name="Paasch A."/>
            <person name="Narechania A."/>
            <person name="Kim E."/>
        </authorList>
    </citation>
    <scope>NUCLEOTIDE SEQUENCE [LARGE SCALE GENOMIC DNA]</scope>
    <source>
        <strain evidence="1 2">PLY_AMNH</strain>
    </source>
</reference>